<keyword evidence="3" id="KW-1185">Reference proteome</keyword>
<dbReference type="RefSeq" id="WP_284206242.1">
    <property type="nucleotide sequence ID" value="NZ_BSSU01000002.1"/>
</dbReference>
<accession>A0ABQ6H090</accession>
<comment type="caution">
    <text evidence="2">The sequence shown here is derived from an EMBL/GenBank/DDBJ whole genome shotgun (WGS) entry which is preliminary data.</text>
</comment>
<proteinExistence type="predicted"/>
<feature type="compositionally biased region" description="Polar residues" evidence="1">
    <location>
        <begin position="1"/>
        <end position="24"/>
    </location>
</feature>
<feature type="region of interest" description="Disordered" evidence="1">
    <location>
        <begin position="1"/>
        <end position="94"/>
    </location>
</feature>
<name>A0ABQ6H090_9GAMM</name>
<evidence type="ECO:0000313" key="2">
    <source>
        <dbReference type="EMBL" id="GLX80919.1"/>
    </source>
</evidence>
<dbReference type="Proteomes" id="UP001157133">
    <property type="component" value="Unassembled WGS sequence"/>
</dbReference>
<dbReference type="EMBL" id="BSSU01000002">
    <property type="protein sequence ID" value="GLX80919.1"/>
    <property type="molecule type" value="Genomic_DNA"/>
</dbReference>
<feature type="compositionally biased region" description="Low complexity" evidence="1">
    <location>
        <begin position="68"/>
        <end position="78"/>
    </location>
</feature>
<protein>
    <submittedName>
        <fullName evidence="2">Uncharacterized protein</fullName>
    </submittedName>
</protein>
<sequence>MQINSSTNTYPVTQGVNSGQNVARDSSRIAREQNVEDTTKKPAQNSERPVERLDVNEQALAIVDEQRQQQTEQEAQQQSLVLSSEGDTNNTSVEQVNNRNLTAVSAYQGVENLQQRSDIEQLFGVDLYA</sequence>
<evidence type="ECO:0000313" key="3">
    <source>
        <dbReference type="Proteomes" id="UP001157133"/>
    </source>
</evidence>
<reference evidence="2 3" key="1">
    <citation type="submission" date="2023-03" db="EMBL/GenBank/DDBJ databases">
        <title>Draft genome sequence of Thalassotalea eurytherma JCM 18482T.</title>
        <authorList>
            <person name="Sawabe T."/>
        </authorList>
    </citation>
    <scope>NUCLEOTIDE SEQUENCE [LARGE SCALE GENOMIC DNA]</scope>
    <source>
        <strain evidence="2 3">JCM 18482</strain>
    </source>
</reference>
<evidence type="ECO:0000256" key="1">
    <source>
        <dbReference type="SAM" id="MobiDB-lite"/>
    </source>
</evidence>
<feature type="compositionally biased region" description="Basic and acidic residues" evidence="1">
    <location>
        <begin position="25"/>
        <end position="40"/>
    </location>
</feature>
<feature type="compositionally biased region" description="Polar residues" evidence="1">
    <location>
        <begin position="79"/>
        <end position="94"/>
    </location>
</feature>
<organism evidence="2 3">
    <name type="scientific">Thalassotalea eurytherma</name>
    <dbReference type="NCBI Taxonomy" id="1144278"/>
    <lineage>
        <taxon>Bacteria</taxon>
        <taxon>Pseudomonadati</taxon>
        <taxon>Pseudomonadota</taxon>
        <taxon>Gammaproteobacteria</taxon>
        <taxon>Alteromonadales</taxon>
        <taxon>Colwelliaceae</taxon>
        <taxon>Thalassotalea</taxon>
    </lineage>
</organism>
<gene>
    <name evidence="2" type="ORF">theurythT_03710</name>
</gene>